<dbReference type="NCBIfam" id="TIGR01901">
    <property type="entry name" value="adhes_NPXG"/>
    <property type="match status" value="1"/>
</dbReference>
<accession>B4VNN8</accession>
<sequence length="1074" mass="111055">MNFTGFFVSNPVQLMNPVILNSLPLKLNSQKALKWFCCFGLVSSHIFYAAKINAQLIPDDTLGAENSIVVPQEARDLIQGGARRGSNLFHSFQEFNVDPGQQVYFTNPGEVDHILTRVTGTNLSNIFGTLGVEGAASLYLINPNGIIFGKDVRLDVTGSFMASTADGIRLGEQGLFRATEPEESTLLSIQPGVFFFNYLTSESATITNAGNLSVGGNLTLAANTLNLQGQLIAGDNLTLHANHTINIRDSLVNPFIAKAGGNMQVQGDRTIDIFALNHPDSGVFANGDMVFRSVNPVQGDAHFWSGGEFRIEQLDGNLGTLRSPHDPVIRSRGDVLMGAYQGASLHIFAGGSVTIPGGVLINNVDAENGIVENVTLSDGTSILIDGKNQPTLDIRAGTTAFGIPVINGIPSDGIIVPPFPNPLESPTSANITIGDILNSGGTVFLTNQYQPNPSLSGDITVGSINTSSLVGKAGDILLQSVGDIAVSDIYANGLIGGRISLTSGATLTIDNSIIASVSSLGKGGDIELSAPSLVLSGGSKIFSVTVGSGQGGNIEVSADSIRADDNSDINTIAASINDINNITNIIEIIGSPTGDIGELDQFFQPNTPSGSVSGSGGNIQVSAESIILEDESNIATATFANGGQAGNVRINAASVNLLDDGSLGSLTYGLGDAGDLTLNTRQLLIQNTKIQSGIGTGISTAAQPYSSGDAGDLIINAESIKIIGNQPGAAVAPTDLNSLLELTNLVTGLTSGTQGSGDAGNITINSDHLVVRDGAGIVTSAAPKSTGTAGNLSLDVTQIELRGKGGIGTFSLASGDTKAGDLYINAEQVKLRDGAVIGTGTLSGNGGNIILTGTDLLLMRNNSLISTTAGQTGAGGDGGDINIDAKFIIAILDENSDIVANAFEGDGGDIDITTQGFFGLQVSDKLTPNSDITASSQLGIDGRITINTPNVDPSRGLTELPFNFTDPSNQIIAGCPADTGNRFTAIGRGGIPDNPRDYLQGNSVWQDRRNVAGFLDNKPAVNLPSETPKKQIIEAEGWIVDENGTVILTAKSSGGNRVDFWEGSSSCGGRNDLD</sequence>
<evidence type="ECO:0000259" key="1">
    <source>
        <dbReference type="SMART" id="SM00912"/>
    </source>
</evidence>
<evidence type="ECO:0000313" key="3">
    <source>
        <dbReference type="Proteomes" id="UP000003835"/>
    </source>
</evidence>
<dbReference type="InterPro" id="IPR011050">
    <property type="entry name" value="Pectin_lyase_fold/virulence"/>
</dbReference>
<proteinExistence type="predicted"/>
<reference evidence="2 3" key="1">
    <citation type="submission" date="2008-07" db="EMBL/GenBank/DDBJ databases">
        <authorList>
            <person name="Tandeau de Marsac N."/>
            <person name="Ferriera S."/>
            <person name="Johnson J."/>
            <person name="Kravitz S."/>
            <person name="Beeson K."/>
            <person name="Sutton G."/>
            <person name="Rogers Y.-H."/>
            <person name="Friedman R."/>
            <person name="Frazier M."/>
            <person name="Venter J.C."/>
        </authorList>
    </citation>
    <scope>NUCLEOTIDE SEQUENCE [LARGE SCALE GENOMIC DNA]</scope>
    <source>
        <strain evidence="2 3">PCC 7420</strain>
    </source>
</reference>
<feature type="domain" description="Filamentous haemagglutinin FhaB/tRNA nuclease CdiA-like TPS" evidence="1">
    <location>
        <begin position="64"/>
        <end position="171"/>
    </location>
</feature>
<dbReference type="SMART" id="SM00912">
    <property type="entry name" value="Haemagg_act"/>
    <property type="match status" value="1"/>
</dbReference>
<evidence type="ECO:0000313" key="2">
    <source>
        <dbReference type="EMBL" id="EDX76465.1"/>
    </source>
</evidence>
<dbReference type="Gene3D" id="2.160.20.10">
    <property type="entry name" value="Single-stranded right-handed beta-helix, Pectin lyase-like"/>
    <property type="match status" value="2"/>
</dbReference>
<dbReference type="HOGENOM" id="CLU_001325_1_0_3"/>
<keyword evidence="3" id="KW-1185">Reference proteome</keyword>
<dbReference type="Pfam" id="PF05860">
    <property type="entry name" value="TPS"/>
    <property type="match status" value="1"/>
</dbReference>
<organism evidence="2 3">
    <name type="scientific">Coleofasciculus chthonoplastes PCC 7420</name>
    <dbReference type="NCBI Taxonomy" id="118168"/>
    <lineage>
        <taxon>Bacteria</taxon>
        <taxon>Bacillati</taxon>
        <taxon>Cyanobacteriota</taxon>
        <taxon>Cyanophyceae</taxon>
        <taxon>Coleofasciculales</taxon>
        <taxon>Coleofasciculaceae</taxon>
        <taxon>Coleofasciculus</taxon>
    </lineage>
</organism>
<dbReference type="InterPro" id="IPR008638">
    <property type="entry name" value="FhaB/CdiA-like_TPS"/>
</dbReference>
<dbReference type="InterPro" id="IPR012334">
    <property type="entry name" value="Pectin_lyas_fold"/>
</dbReference>
<name>B4VNN8_9CYAN</name>
<dbReference type="STRING" id="118168.MC7420_4721"/>
<dbReference type="eggNOG" id="COG3210">
    <property type="taxonomic scope" value="Bacteria"/>
</dbReference>
<dbReference type="Proteomes" id="UP000003835">
    <property type="component" value="Unassembled WGS sequence"/>
</dbReference>
<dbReference type="SUPFAM" id="SSF51126">
    <property type="entry name" value="Pectin lyase-like"/>
    <property type="match status" value="1"/>
</dbReference>
<protein>
    <submittedName>
        <fullName evidence="2">Haemagglutination activity domain protein</fullName>
    </submittedName>
</protein>
<dbReference type="OrthoDB" id="498831at2"/>
<dbReference type="AlphaFoldDB" id="B4VNN8"/>
<dbReference type="RefSeq" id="WP_006100194.1">
    <property type="nucleotide sequence ID" value="NZ_DS989846.1"/>
</dbReference>
<dbReference type="EMBL" id="DS989846">
    <property type="protein sequence ID" value="EDX76465.1"/>
    <property type="molecule type" value="Genomic_DNA"/>
</dbReference>
<gene>
    <name evidence="2" type="ORF">MC7420_4721</name>
</gene>